<dbReference type="PROSITE" id="PS01186">
    <property type="entry name" value="EGF_2"/>
    <property type="match status" value="5"/>
</dbReference>
<feature type="domain" description="EGF-like" evidence="9">
    <location>
        <begin position="333"/>
        <end position="369"/>
    </location>
</feature>
<keyword evidence="6" id="KW-0812">Transmembrane</keyword>
<dbReference type="SMART" id="SM00179">
    <property type="entry name" value="EGF_CA"/>
    <property type="match status" value="7"/>
</dbReference>
<dbReference type="Gene3D" id="2.60.120.290">
    <property type="entry name" value="Spermadhesin, CUB domain"/>
    <property type="match status" value="1"/>
</dbReference>
<feature type="domain" description="EGF-like" evidence="9">
    <location>
        <begin position="530"/>
        <end position="568"/>
    </location>
</feature>
<feature type="signal peptide" evidence="7">
    <location>
        <begin position="1"/>
        <end position="19"/>
    </location>
</feature>
<evidence type="ECO:0000259" key="8">
    <source>
        <dbReference type="PROSITE" id="PS01180"/>
    </source>
</evidence>
<dbReference type="InterPro" id="IPR018097">
    <property type="entry name" value="EGF_Ca-bd_CS"/>
</dbReference>
<dbReference type="PANTHER" id="PTHR24046">
    <property type="entry name" value="SIGNAL PEPTIDE, CUB AND EGF-LIKE DOMAIN-CONTAINING"/>
    <property type="match status" value="1"/>
</dbReference>
<proteinExistence type="predicted"/>
<dbReference type="PROSITE" id="PS50026">
    <property type="entry name" value="EGF_3"/>
    <property type="match status" value="6"/>
</dbReference>
<dbReference type="CDD" id="cd00041">
    <property type="entry name" value="CUB"/>
    <property type="match status" value="1"/>
</dbReference>
<dbReference type="FunFam" id="2.10.25.10:FF:000037">
    <property type="entry name" value="Signal peptide, CUB domain and EGF-like domain-containing 2"/>
    <property type="match status" value="1"/>
</dbReference>
<evidence type="ECO:0000256" key="2">
    <source>
        <dbReference type="ARBA" id="ARBA00022729"/>
    </source>
</evidence>
<dbReference type="PROSITE" id="PS01187">
    <property type="entry name" value="EGF_CA"/>
    <property type="match status" value="3"/>
</dbReference>
<dbReference type="PROSITE" id="PS01180">
    <property type="entry name" value="CUB"/>
    <property type="match status" value="1"/>
</dbReference>
<organism evidence="10 11">
    <name type="scientific">Mytilus coruscus</name>
    <name type="common">Sea mussel</name>
    <dbReference type="NCBI Taxonomy" id="42192"/>
    <lineage>
        <taxon>Eukaryota</taxon>
        <taxon>Metazoa</taxon>
        <taxon>Spiralia</taxon>
        <taxon>Lophotrochozoa</taxon>
        <taxon>Mollusca</taxon>
        <taxon>Bivalvia</taxon>
        <taxon>Autobranchia</taxon>
        <taxon>Pteriomorphia</taxon>
        <taxon>Mytilida</taxon>
        <taxon>Mytiloidea</taxon>
        <taxon>Mytilidae</taxon>
        <taxon>Mytilinae</taxon>
        <taxon>Mytilus</taxon>
    </lineage>
</organism>
<dbReference type="OrthoDB" id="4062651at2759"/>
<dbReference type="InterPro" id="IPR000152">
    <property type="entry name" value="EGF-type_Asp/Asn_hydroxyl_site"/>
</dbReference>
<keyword evidence="2 7" id="KW-0732">Signal</keyword>
<feature type="domain" description="EGF-like" evidence="9">
    <location>
        <begin position="569"/>
        <end position="609"/>
    </location>
</feature>
<dbReference type="SMART" id="SM01411">
    <property type="entry name" value="Ephrin_rec_like"/>
    <property type="match status" value="3"/>
</dbReference>
<dbReference type="SMART" id="SM00042">
    <property type="entry name" value="CUB"/>
    <property type="match status" value="1"/>
</dbReference>
<dbReference type="InterPro" id="IPR024731">
    <property type="entry name" value="NELL2-like_EGF"/>
</dbReference>
<dbReference type="FunFam" id="2.10.25.10:FF:000240">
    <property type="entry name" value="Vitamin K-dependent protein S"/>
    <property type="match status" value="2"/>
</dbReference>
<keyword evidence="6" id="KW-0472">Membrane</keyword>
<feature type="transmembrane region" description="Helical" evidence="6">
    <location>
        <begin position="217"/>
        <end position="240"/>
    </location>
</feature>
<feature type="domain" description="EGF-like" evidence="9">
    <location>
        <begin position="489"/>
        <end position="529"/>
    </location>
</feature>
<keyword evidence="1 5" id="KW-0245">EGF-like domain</keyword>
<dbReference type="FunFam" id="2.60.120.290:FF:000002">
    <property type="entry name" value="Signal peptide, CUB domain and EGF-like domain-containing 2"/>
    <property type="match status" value="1"/>
</dbReference>
<dbReference type="Pfam" id="PF12947">
    <property type="entry name" value="EGF_3"/>
    <property type="match status" value="1"/>
</dbReference>
<dbReference type="InterPro" id="IPR049883">
    <property type="entry name" value="NOTCH1_EGF-like"/>
</dbReference>
<accession>A0A6J8AWW8</accession>
<evidence type="ECO:0000256" key="7">
    <source>
        <dbReference type="SAM" id="SignalP"/>
    </source>
</evidence>
<evidence type="ECO:0000256" key="4">
    <source>
        <dbReference type="ARBA" id="ARBA00023157"/>
    </source>
</evidence>
<evidence type="ECO:0000256" key="3">
    <source>
        <dbReference type="ARBA" id="ARBA00022737"/>
    </source>
</evidence>
<dbReference type="InterPro" id="IPR052071">
    <property type="entry name" value="SCUB_EGF-like_domain"/>
</dbReference>
<evidence type="ECO:0000313" key="10">
    <source>
        <dbReference type="EMBL" id="CAC5375097.1"/>
    </source>
</evidence>
<dbReference type="FunFam" id="2.10.50.10:FF:000018">
    <property type="entry name" value="Sushi, von Willebrand factor type A, EGF and pentraxin domain-containing 1"/>
    <property type="match status" value="1"/>
</dbReference>
<dbReference type="AlphaFoldDB" id="A0A6J8AWW8"/>
<dbReference type="InterPro" id="IPR035914">
    <property type="entry name" value="Sperma_CUB_dom_sf"/>
</dbReference>
<reference evidence="10 11" key="1">
    <citation type="submission" date="2020-06" db="EMBL/GenBank/DDBJ databases">
        <authorList>
            <person name="Li R."/>
            <person name="Bekaert M."/>
        </authorList>
    </citation>
    <scope>NUCLEOTIDE SEQUENCE [LARGE SCALE GENOMIC DNA]</scope>
    <source>
        <strain evidence="11">wild</strain>
    </source>
</reference>
<dbReference type="GO" id="GO:0005509">
    <property type="term" value="F:calcium ion binding"/>
    <property type="evidence" value="ECO:0007669"/>
    <property type="project" value="InterPro"/>
</dbReference>
<evidence type="ECO:0000256" key="6">
    <source>
        <dbReference type="SAM" id="Phobius"/>
    </source>
</evidence>
<dbReference type="Gene3D" id="2.10.50.10">
    <property type="entry name" value="Tumor Necrosis Factor Receptor, subunit A, domain 2"/>
    <property type="match status" value="3"/>
</dbReference>
<evidence type="ECO:0000256" key="5">
    <source>
        <dbReference type="PROSITE-ProRule" id="PRU00076"/>
    </source>
</evidence>
<evidence type="ECO:0000256" key="1">
    <source>
        <dbReference type="ARBA" id="ARBA00022536"/>
    </source>
</evidence>
<keyword evidence="6" id="KW-1133">Transmembrane helix</keyword>
<dbReference type="PANTHER" id="PTHR24046:SF7">
    <property type="entry name" value="CUB DOMAIN-CONTAINING PROTEIN"/>
    <property type="match status" value="1"/>
</dbReference>
<dbReference type="InterPro" id="IPR001881">
    <property type="entry name" value="EGF-like_Ca-bd_dom"/>
</dbReference>
<feature type="domain" description="CUB" evidence="8">
    <location>
        <begin position="1010"/>
        <end position="1122"/>
    </location>
</feature>
<feature type="domain" description="EGF-like" evidence="9">
    <location>
        <begin position="292"/>
        <end position="332"/>
    </location>
</feature>
<dbReference type="InterPro" id="IPR000742">
    <property type="entry name" value="EGF"/>
</dbReference>
<dbReference type="Proteomes" id="UP000507470">
    <property type="component" value="Unassembled WGS sequence"/>
</dbReference>
<name>A0A6J8AWW8_MYTCO</name>
<dbReference type="GO" id="GO:0007165">
    <property type="term" value="P:signal transduction"/>
    <property type="evidence" value="ECO:0007669"/>
    <property type="project" value="TreeGrafter"/>
</dbReference>
<sequence>MRHRSTLFAILCLCLKTAALQDNVVDLDLRNGVVKGYSPYISFVQQPTKSGSFSCDKQVVLKIDFSGKYDGARFMFNYGEPPRMWTIDISDSPTGDGYGGDNGTTSNMAEMQLHNKQLRIYGNNLKGHMDASSDGGLLIRTIDDFIRKGSRVKMDISDERIEYKSGKTKDYIESRFLYTLKGQDTEYGLKDYSVYVGLNRVVAGSYRSGSGLCRATITLYSLPVCGCTVLFLLIIFAPTANAKKGKRKKSKEDACKKGTHDCHKDAICISTRKSYTCKCNPGYYDDKKVCKDRDECNYDNGGCVHFCHNTPGNYTCSCKPGFILDKDGQNCIDANECFTAKGGCQHQCVNSMGSYECRCNAGYSLSSADSKSCQFGRWCQDRLKCEHFCQTNGICGCRQGYRLHSDGKHCLRTCSAGNGGCQHNCTNTPEGTACICAPKYLLMSDKRTCLHVKLNNGGCDRKCTDTQEGPKCSCPKGYKLHQDGRTCLDVNECETNNGECSHQCVNNVGSYECVCPKGFKVEINQRNCVDINECEVNTTCDHTCVNTPGSYHCQCDKGYQLYGITHCADIDECSINEGGCENDCENTEGGFRCSCRNGFKLHSNGKDCIPNSICNKLTQPSYSRLDCLKQGDKETCNFQCQRTAKSATTKDNFALECGPNTKFQWKFGNSTVTSLPHCSKTIKGPKLKRTVTFLFVADKCRTRRSLRELIRRNITQQLNEQKKYKCRQTCNVNTVEIDCNARLPKKFRKYTKAKQAVVAAELEMEIDSLPVKGKCDAACTAKRTERRMKKALKKMRKAANKKDFFFRYDNADRYILKKSLKFKKKVYFSCSDGFLLVGEACVACSVGTFFDKKQKQCKICPRGTYQDKEGQTLCNFCPQVKLGIGILGAVNITQCTVLCPPGSYSKDGMLPCLDCPKSFYQSEYGRLRCVPCGGGLETTGLGARSFKQCSAKATCSPGHFYDIRTHTCQVCPTGSYQMEYGQNYCTACPGDTITDQDATTNVSECKNAACGGLIGKLHGFIQSPNYPGNYPNNRECIWKIKPGKKRRILVIIPEVFLQQIDKCGDILVMRQSKKPSSVTSYEACETKERPIAFTSRSKRMWIQFKSDGKNTAAGFSIPYVTYNEEYQPLIEDIVKDGRLYNSYQHQHILKDRKLLNALMEVIAQPLNYFKYANVSHTLMPQSFIKLLTSKVRRFFSS</sequence>
<keyword evidence="3" id="KW-0677">Repeat</keyword>
<dbReference type="InterPro" id="IPR000859">
    <property type="entry name" value="CUB_dom"/>
</dbReference>
<dbReference type="Pfam" id="PF00431">
    <property type="entry name" value="CUB"/>
    <property type="match status" value="1"/>
</dbReference>
<feature type="disulfide bond" evidence="5">
    <location>
        <begin position="534"/>
        <end position="544"/>
    </location>
</feature>
<feature type="chain" id="PRO_5026858231" evidence="7">
    <location>
        <begin position="20"/>
        <end position="1197"/>
    </location>
</feature>
<dbReference type="SMART" id="SM00181">
    <property type="entry name" value="EGF"/>
    <property type="match status" value="9"/>
</dbReference>
<gene>
    <name evidence="10" type="ORF">MCOR_12241</name>
</gene>
<dbReference type="InterPro" id="IPR011641">
    <property type="entry name" value="Tyr-kin_ephrin_A/B_rcpt-like"/>
</dbReference>
<dbReference type="GO" id="GO:0005615">
    <property type="term" value="C:extracellular space"/>
    <property type="evidence" value="ECO:0007669"/>
    <property type="project" value="TreeGrafter"/>
</dbReference>
<dbReference type="Gene3D" id="2.10.25.10">
    <property type="entry name" value="Laminin"/>
    <property type="match status" value="9"/>
</dbReference>
<evidence type="ECO:0000313" key="11">
    <source>
        <dbReference type="Proteomes" id="UP000507470"/>
    </source>
</evidence>
<dbReference type="CDD" id="cd00054">
    <property type="entry name" value="EGF_CA"/>
    <property type="match status" value="3"/>
</dbReference>
<protein>
    <submittedName>
        <fullName evidence="10">Signal peptide, CUB and EGF-like domain-containing protein 1,Signal peptide, CUB and EGF-like domain-containing protein 2,Signal peptide, CUB and EGF-like domain-containing protein 3</fullName>
    </submittedName>
</protein>
<dbReference type="PROSITE" id="PS00010">
    <property type="entry name" value="ASX_HYDROXYL"/>
    <property type="match status" value="5"/>
</dbReference>
<dbReference type="SUPFAM" id="SSF49854">
    <property type="entry name" value="Spermadhesin, CUB domain"/>
    <property type="match status" value="1"/>
</dbReference>
<dbReference type="InterPro" id="IPR009030">
    <property type="entry name" value="Growth_fac_rcpt_cys_sf"/>
</dbReference>
<evidence type="ECO:0000259" key="9">
    <source>
        <dbReference type="PROSITE" id="PS50026"/>
    </source>
</evidence>
<dbReference type="SUPFAM" id="SSF57184">
    <property type="entry name" value="Growth factor receptor domain"/>
    <property type="match status" value="4"/>
</dbReference>
<keyword evidence="4 5" id="KW-1015">Disulfide bond</keyword>
<dbReference type="Pfam" id="PF07645">
    <property type="entry name" value="EGF_CA"/>
    <property type="match status" value="3"/>
</dbReference>
<feature type="domain" description="EGF-like" evidence="9">
    <location>
        <begin position="251"/>
        <end position="291"/>
    </location>
</feature>
<dbReference type="GO" id="GO:0009986">
    <property type="term" value="C:cell surface"/>
    <property type="evidence" value="ECO:0007669"/>
    <property type="project" value="TreeGrafter"/>
</dbReference>
<dbReference type="EMBL" id="CACVKT020002099">
    <property type="protein sequence ID" value="CAC5375097.1"/>
    <property type="molecule type" value="Genomic_DNA"/>
</dbReference>
<keyword evidence="11" id="KW-1185">Reference proteome</keyword>
<dbReference type="FunFam" id="2.10.25.10:FF:000002">
    <property type="entry name" value="Latent-transforming growth factor beta-binding protein 3"/>
    <property type="match status" value="1"/>
</dbReference>
<dbReference type="Pfam" id="PF14670">
    <property type="entry name" value="FXa_inhibition"/>
    <property type="match status" value="4"/>
</dbReference>
<comment type="caution">
    <text evidence="5">Lacks conserved residue(s) required for the propagation of feature annotation.</text>
</comment>
<dbReference type="Pfam" id="PF07699">
    <property type="entry name" value="Ephrin_rec_like"/>
    <property type="match status" value="3"/>
</dbReference>